<evidence type="ECO:0000256" key="1">
    <source>
        <dbReference type="ARBA" id="ARBA00004648"/>
    </source>
</evidence>
<dbReference type="InterPro" id="IPR017441">
    <property type="entry name" value="Protein_kinase_ATP_BS"/>
</dbReference>
<sequence>KNVADYSAGRERNDLGFLSFDLDANFDKAFDWNTKQLFIFLTAQYRTKNNALSQVVLWDHIMLREDEHILSLKNQHSKYYFWDDGNGLLGNNINLTLTVNIIPNSGYIPIHMIPTSKHQFAIMVGRQELQEIDEHLPDKDIAREFYAKYEPKEVLGRGVSSVVRLCVEKETGKEFAAKIIDISNDDGNNTVSLHQASQREISILRLVAGHHYISLFQMKHYRFDSCKNGELFDYLTNVVTLSEKRTK</sequence>
<dbReference type="GO" id="GO:0005787">
    <property type="term" value="C:signal peptidase complex"/>
    <property type="evidence" value="ECO:0007669"/>
    <property type="project" value="InterPro"/>
</dbReference>
<dbReference type="PROSITE" id="PS00107">
    <property type="entry name" value="PROTEIN_KINASE_ATP"/>
    <property type="match status" value="1"/>
</dbReference>
<comment type="function">
    <text evidence="9">Essential component of the signal peptidase complex (SPC) which catalyzes the cleavage of N-terminal signal sequences from nascent proteins as they are translocated into the lumen of the endoplasmic reticulum. Essential for the SPC catalytic activity, possibly by stabilizing and positioning the active center of the complex close to the lumenal surface.</text>
</comment>
<evidence type="ECO:0000256" key="7">
    <source>
        <dbReference type="ARBA" id="ARBA00023136"/>
    </source>
</evidence>
<dbReference type="GO" id="GO:0005524">
    <property type="term" value="F:ATP binding"/>
    <property type="evidence" value="ECO:0007669"/>
    <property type="project" value="UniProtKB-UniRule"/>
</dbReference>
<evidence type="ECO:0000256" key="3">
    <source>
        <dbReference type="ARBA" id="ARBA00022692"/>
    </source>
</evidence>
<dbReference type="Pfam" id="PF04573">
    <property type="entry name" value="SPC22"/>
    <property type="match status" value="1"/>
</dbReference>
<dbReference type="PROSITE" id="PS50011">
    <property type="entry name" value="PROTEIN_KINASE_DOM"/>
    <property type="match status" value="1"/>
</dbReference>
<proteinExistence type="inferred from homology"/>
<organism evidence="11 12">
    <name type="scientific">Sarcoptes scabiei</name>
    <name type="common">Itch mite</name>
    <name type="synonym">Acarus scabiei</name>
    <dbReference type="NCBI Taxonomy" id="52283"/>
    <lineage>
        <taxon>Eukaryota</taxon>
        <taxon>Metazoa</taxon>
        <taxon>Ecdysozoa</taxon>
        <taxon>Arthropoda</taxon>
        <taxon>Chelicerata</taxon>
        <taxon>Arachnida</taxon>
        <taxon>Acari</taxon>
        <taxon>Acariformes</taxon>
        <taxon>Sarcoptiformes</taxon>
        <taxon>Astigmata</taxon>
        <taxon>Psoroptidia</taxon>
        <taxon>Sarcoptoidea</taxon>
        <taxon>Sarcoptidae</taxon>
        <taxon>Sarcoptinae</taxon>
        <taxon>Sarcoptes</taxon>
    </lineage>
</organism>
<dbReference type="VEuPathDB" id="VectorBase:SSCA000306"/>
<accession>A0A132A2C3</accession>
<dbReference type="GO" id="GO:0006465">
    <property type="term" value="P:signal peptide processing"/>
    <property type="evidence" value="ECO:0007669"/>
    <property type="project" value="InterPro"/>
</dbReference>
<evidence type="ECO:0000256" key="2">
    <source>
        <dbReference type="ARBA" id="ARBA00009289"/>
    </source>
</evidence>
<name>A0A132A2C3_SARSC</name>
<reference evidence="11 12" key="1">
    <citation type="journal article" date="2015" name="Parasit. Vectors">
        <title>Draft genome of the scabies mite.</title>
        <authorList>
            <person name="Rider S.D.Jr."/>
            <person name="Morgan M.S."/>
            <person name="Arlian L.G."/>
        </authorList>
    </citation>
    <scope>NUCLEOTIDE SEQUENCE [LARGE SCALE GENOMIC DNA]</scope>
    <source>
        <strain evidence="11">Arlian Lab</strain>
    </source>
</reference>
<feature type="domain" description="Protein kinase" evidence="10">
    <location>
        <begin position="149"/>
        <end position="247"/>
    </location>
</feature>
<evidence type="ECO:0000256" key="5">
    <source>
        <dbReference type="ARBA" id="ARBA00022968"/>
    </source>
</evidence>
<dbReference type="SUPFAM" id="SSF56112">
    <property type="entry name" value="Protein kinase-like (PK-like)"/>
    <property type="match status" value="1"/>
</dbReference>
<protein>
    <recommendedName>
        <fullName evidence="8">Signal peptidase complex subunit 3</fullName>
    </recommendedName>
</protein>
<comment type="similarity">
    <text evidence="2">Belongs to the SPCS3 family.</text>
</comment>
<evidence type="ECO:0000256" key="9">
    <source>
        <dbReference type="ARBA" id="ARBA00046080"/>
    </source>
</evidence>
<evidence type="ECO:0000256" key="8">
    <source>
        <dbReference type="ARBA" id="ARBA00029556"/>
    </source>
</evidence>
<evidence type="ECO:0000313" key="12">
    <source>
        <dbReference type="Proteomes" id="UP000616769"/>
    </source>
</evidence>
<dbReference type="GO" id="GO:0004672">
    <property type="term" value="F:protein kinase activity"/>
    <property type="evidence" value="ECO:0007669"/>
    <property type="project" value="InterPro"/>
</dbReference>
<dbReference type="PANTHER" id="PTHR12804:SF0">
    <property type="entry name" value="SIGNAL PEPTIDASE COMPLEX SUBUNIT 3"/>
    <property type="match status" value="1"/>
</dbReference>
<dbReference type="Proteomes" id="UP000616769">
    <property type="component" value="Unassembled WGS sequence"/>
</dbReference>
<dbReference type="OrthoDB" id="419455at2759"/>
<dbReference type="InterPro" id="IPR007653">
    <property type="entry name" value="SPC3"/>
</dbReference>
<comment type="subcellular location">
    <subcellularLocation>
        <location evidence="1">Endoplasmic reticulum membrane</location>
        <topology evidence="1">Single-pass type II membrane protein</topology>
    </subcellularLocation>
</comment>
<dbReference type="InterPro" id="IPR000719">
    <property type="entry name" value="Prot_kinase_dom"/>
</dbReference>
<evidence type="ECO:0000313" key="11">
    <source>
        <dbReference type="EMBL" id="KPM04765.1"/>
    </source>
</evidence>
<dbReference type="AlphaFoldDB" id="A0A132A2C3"/>
<dbReference type="GO" id="GO:0045047">
    <property type="term" value="P:protein targeting to ER"/>
    <property type="evidence" value="ECO:0007669"/>
    <property type="project" value="TreeGrafter"/>
</dbReference>
<dbReference type="EMBL" id="JXLN01009947">
    <property type="protein sequence ID" value="KPM04765.1"/>
    <property type="molecule type" value="Genomic_DNA"/>
</dbReference>
<evidence type="ECO:0000256" key="4">
    <source>
        <dbReference type="ARBA" id="ARBA00022824"/>
    </source>
</evidence>
<keyword evidence="7" id="KW-0472">Membrane</keyword>
<keyword evidence="4" id="KW-0256">Endoplasmic reticulum</keyword>
<dbReference type="InterPro" id="IPR011009">
    <property type="entry name" value="Kinase-like_dom_sf"/>
</dbReference>
<dbReference type="PANTHER" id="PTHR12804">
    <property type="entry name" value="MICROSOMAL SIGNAL PEPTIDASE 23 KD SUBUNIT SPC22/23"/>
    <property type="match status" value="1"/>
</dbReference>
<keyword evidence="6" id="KW-1133">Transmembrane helix</keyword>
<evidence type="ECO:0000256" key="6">
    <source>
        <dbReference type="ARBA" id="ARBA00022989"/>
    </source>
</evidence>
<keyword evidence="3" id="KW-0812">Transmembrane</keyword>
<dbReference type="Gene3D" id="3.30.200.20">
    <property type="entry name" value="Phosphorylase Kinase, domain 1"/>
    <property type="match status" value="1"/>
</dbReference>
<gene>
    <name evidence="11" type="ORF">QR98_0032190</name>
</gene>
<dbReference type="Pfam" id="PF00069">
    <property type="entry name" value="Pkinase"/>
    <property type="match status" value="1"/>
</dbReference>
<evidence type="ECO:0000259" key="10">
    <source>
        <dbReference type="PROSITE" id="PS50011"/>
    </source>
</evidence>
<feature type="non-terminal residue" evidence="11">
    <location>
        <position position="1"/>
    </location>
</feature>
<keyword evidence="5" id="KW-0735">Signal-anchor</keyword>
<comment type="caution">
    <text evidence="11">The sequence shown here is derived from an EMBL/GenBank/DDBJ whole genome shotgun (WGS) entry which is preliminary data.</text>
</comment>